<dbReference type="AlphaFoldDB" id="A0A0M2NV30"/>
<dbReference type="PATRIC" id="fig|74704.6.peg.363"/>
<feature type="transmembrane region" description="Helical" evidence="1">
    <location>
        <begin position="50"/>
        <end position="65"/>
    </location>
</feature>
<reference evidence="2 3" key="1">
    <citation type="submission" date="2015-03" db="EMBL/GenBank/DDBJ databases">
        <title>Genome Assembly of Staphylococcus cohnii subsp. cohnii strain G22B2.</title>
        <authorList>
            <person name="Nair G."/>
            <person name="Kaur G."/>
            <person name="Khatri I."/>
            <person name="Singh N.K."/>
            <person name="Sathyabama S."/>
            <person name="Maurya S.K."/>
            <person name="Subramanian S."/>
            <person name="Agrewala J.N."/>
            <person name="Mayilraj S."/>
        </authorList>
    </citation>
    <scope>NUCLEOTIDE SEQUENCE [LARGE SCALE GENOMIC DNA]</scope>
    <source>
        <strain evidence="2 3">G22B2</strain>
    </source>
</reference>
<name>A0A0M2NV30_STACC</name>
<dbReference type="EMBL" id="LAKJ01000012">
    <property type="protein sequence ID" value="KKI63862.1"/>
    <property type="molecule type" value="Genomic_DNA"/>
</dbReference>
<keyword evidence="1" id="KW-0472">Membrane</keyword>
<gene>
    <name evidence="2" type="ORF">UF66_0351</name>
</gene>
<accession>A0A0M2NV30</accession>
<comment type="caution">
    <text evidence="2">The sequence shown here is derived from an EMBL/GenBank/DDBJ whole genome shotgun (WGS) entry which is preliminary data.</text>
</comment>
<evidence type="ECO:0000313" key="2">
    <source>
        <dbReference type="EMBL" id="KKI63862.1"/>
    </source>
</evidence>
<dbReference type="Proteomes" id="UP000034455">
    <property type="component" value="Unassembled WGS sequence"/>
</dbReference>
<evidence type="ECO:0000256" key="1">
    <source>
        <dbReference type="SAM" id="Phobius"/>
    </source>
</evidence>
<keyword evidence="1" id="KW-0812">Transmembrane</keyword>
<evidence type="ECO:0000313" key="3">
    <source>
        <dbReference type="Proteomes" id="UP000034455"/>
    </source>
</evidence>
<protein>
    <submittedName>
        <fullName evidence="2">Uncharacterized protein</fullName>
    </submittedName>
</protein>
<proteinExistence type="predicted"/>
<organism evidence="2 3">
    <name type="scientific">Staphylococcus cohnii subsp. cohnii</name>
    <dbReference type="NCBI Taxonomy" id="74704"/>
    <lineage>
        <taxon>Bacteria</taxon>
        <taxon>Bacillati</taxon>
        <taxon>Bacillota</taxon>
        <taxon>Bacilli</taxon>
        <taxon>Bacillales</taxon>
        <taxon>Staphylococcaceae</taxon>
        <taxon>Staphylococcus</taxon>
        <taxon>Staphylococcus cohnii species complex</taxon>
    </lineage>
</organism>
<sequence length="66" mass="7692">MILTILIIFLLINLLPALYFGKKYSDLKKKNTSNQDFEKLSDSMMHADKFIIPLLVIIVIMLYCIK</sequence>
<keyword evidence="1" id="KW-1133">Transmembrane helix</keyword>